<reference evidence="1 2" key="1">
    <citation type="journal article" date="2006" name="J. Bacteriol.">
        <title>Living with genome instability: the adaptation of phytoplasmas to diverse environments of their insect and plant hosts.</title>
        <authorList>
            <person name="Bai X."/>
            <person name="Zhang J."/>
            <person name="Ewing A."/>
            <person name="Miller S.A."/>
            <person name="Jancso Radek A."/>
            <person name="Shevchenko D.V."/>
            <person name="Tsukerman K."/>
            <person name="Walunas T."/>
            <person name="Lapidus A."/>
            <person name="Campbell J.W."/>
            <person name="Hogenhout S.A."/>
        </authorList>
    </citation>
    <scope>NUCLEOTIDE SEQUENCE [LARGE SCALE GENOMIC DNA]</scope>
    <source>
        <strain evidence="1 2">AYWB</strain>
    </source>
</reference>
<dbReference type="Proteomes" id="UP000001934">
    <property type="component" value="Chromosome"/>
</dbReference>
<keyword evidence="2" id="KW-1185">Reference proteome</keyword>
<sequence>MNKEGISLSFHHALKTFNAIKRGTLNKKQIKIFENNLFFVKINDFGQGCFFRNFKNLSIYLFNDYRR</sequence>
<evidence type="ECO:0000313" key="1">
    <source>
        <dbReference type="EMBL" id="ABC65281.1"/>
    </source>
</evidence>
<dbReference type="HOGENOM" id="CLU_2803193_0_0_14"/>
<proteinExistence type="predicted"/>
<name>Q2NJW2_AYWBP</name>
<dbReference type="AlphaFoldDB" id="Q2NJW2"/>
<dbReference type="EMBL" id="CP000061">
    <property type="protein sequence ID" value="ABC65281.1"/>
    <property type="molecule type" value="Genomic_DNA"/>
</dbReference>
<evidence type="ECO:0000313" key="2">
    <source>
        <dbReference type="Proteomes" id="UP000001934"/>
    </source>
</evidence>
<organism evidence="1 2">
    <name type="scientific">Aster yellows witches'-broom phytoplasma (strain AYWB)</name>
    <dbReference type="NCBI Taxonomy" id="322098"/>
    <lineage>
        <taxon>Bacteria</taxon>
        <taxon>Bacillati</taxon>
        <taxon>Mycoplasmatota</taxon>
        <taxon>Mollicutes</taxon>
        <taxon>Acholeplasmatales</taxon>
        <taxon>Acholeplasmataceae</taxon>
        <taxon>Candidatus Phytoplasma</taxon>
        <taxon>16SrI (Aster yellows group)</taxon>
    </lineage>
</organism>
<dbReference type="STRING" id="322098.AYWB_164"/>
<protein>
    <submittedName>
        <fullName evidence="1">Uncharacterized protein</fullName>
    </submittedName>
</protein>
<accession>Q2NJW2</accession>
<dbReference type="KEGG" id="ayw:AYWB_164"/>
<gene>
    <name evidence="1" type="ordered locus">AYWB_164</name>
</gene>